<dbReference type="RefSeq" id="WP_157069620.1">
    <property type="nucleotide sequence ID" value="NZ_CP011125.1"/>
</dbReference>
<dbReference type="Pfam" id="PF00990">
    <property type="entry name" value="GGDEF"/>
    <property type="match status" value="1"/>
</dbReference>
<dbReference type="Proteomes" id="UP000034883">
    <property type="component" value="Chromosome"/>
</dbReference>
<gene>
    <name evidence="2" type="ORF">DB32_006507</name>
</gene>
<feature type="domain" description="GGDEF" evidence="1">
    <location>
        <begin position="148"/>
        <end position="271"/>
    </location>
</feature>
<proteinExistence type="predicted"/>
<dbReference type="Gene3D" id="3.30.70.270">
    <property type="match status" value="1"/>
</dbReference>
<dbReference type="AlphaFoldDB" id="A0A0F6W7N1"/>
<dbReference type="KEGG" id="samy:DB32_006507"/>
<sequence length="271" mass="29145">MRLRDGIGVVDLARGRVVMPGAREKVDAARSTVFHVVDAARPIAVLAPTSHRERAANVLLRELPVVAAIEREATGAAVASWWSRDPEDASEDAAGAIAVLKACGGWDESPVMVIAFTFGRWLTVDVAFDGEWRAQVREERTELEQLGGSEPIVFVDVDRMRDFNVAYGYEDGDLALARVHAAVGALARSRGRLARVGGDELAILPAPGVDAQATCEAVTRAVAGLAIPFIHPEVPSGHLEVTAVVVTRSSRDTLRTRCDAALLGARRRRRT</sequence>
<dbReference type="EMBL" id="CP011125">
    <property type="protein sequence ID" value="AKF09358.1"/>
    <property type="molecule type" value="Genomic_DNA"/>
</dbReference>
<keyword evidence="3" id="KW-1185">Reference proteome</keyword>
<evidence type="ECO:0000313" key="2">
    <source>
        <dbReference type="EMBL" id="AKF09358.1"/>
    </source>
</evidence>
<dbReference type="PROSITE" id="PS50887">
    <property type="entry name" value="GGDEF"/>
    <property type="match status" value="1"/>
</dbReference>
<dbReference type="InterPro" id="IPR000160">
    <property type="entry name" value="GGDEF_dom"/>
</dbReference>
<protein>
    <recommendedName>
        <fullName evidence="1">GGDEF domain-containing protein</fullName>
    </recommendedName>
</protein>
<accession>A0A0F6W7N1</accession>
<dbReference type="InterPro" id="IPR043128">
    <property type="entry name" value="Rev_trsase/Diguanyl_cyclase"/>
</dbReference>
<dbReference type="STRING" id="927083.DB32_006507"/>
<name>A0A0F6W7N1_9BACT</name>
<reference evidence="2 3" key="1">
    <citation type="submission" date="2015-03" db="EMBL/GenBank/DDBJ databases">
        <title>Genome assembly of Sandaracinus amylolyticus DSM 53668.</title>
        <authorList>
            <person name="Sharma G."/>
            <person name="Subramanian S."/>
        </authorList>
    </citation>
    <scope>NUCLEOTIDE SEQUENCE [LARGE SCALE GENOMIC DNA]</scope>
    <source>
        <strain evidence="2 3">DSM 53668</strain>
    </source>
</reference>
<dbReference type="InterPro" id="IPR029787">
    <property type="entry name" value="Nucleotide_cyclase"/>
</dbReference>
<evidence type="ECO:0000313" key="3">
    <source>
        <dbReference type="Proteomes" id="UP000034883"/>
    </source>
</evidence>
<evidence type="ECO:0000259" key="1">
    <source>
        <dbReference type="PROSITE" id="PS50887"/>
    </source>
</evidence>
<dbReference type="SUPFAM" id="SSF55073">
    <property type="entry name" value="Nucleotide cyclase"/>
    <property type="match status" value="1"/>
</dbReference>
<organism evidence="2 3">
    <name type="scientific">Sandaracinus amylolyticus</name>
    <dbReference type="NCBI Taxonomy" id="927083"/>
    <lineage>
        <taxon>Bacteria</taxon>
        <taxon>Pseudomonadati</taxon>
        <taxon>Myxococcota</taxon>
        <taxon>Polyangia</taxon>
        <taxon>Polyangiales</taxon>
        <taxon>Sandaracinaceae</taxon>
        <taxon>Sandaracinus</taxon>
    </lineage>
</organism>